<accession>A0ACD3A5Q4</accession>
<name>A0ACD3A5Q4_9AGAR</name>
<organism evidence="1 2">
    <name type="scientific">Pluteus cervinus</name>
    <dbReference type="NCBI Taxonomy" id="181527"/>
    <lineage>
        <taxon>Eukaryota</taxon>
        <taxon>Fungi</taxon>
        <taxon>Dikarya</taxon>
        <taxon>Basidiomycota</taxon>
        <taxon>Agaricomycotina</taxon>
        <taxon>Agaricomycetes</taxon>
        <taxon>Agaricomycetidae</taxon>
        <taxon>Agaricales</taxon>
        <taxon>Pluteineae</taxon>
        <taxon>Pluteaceae</taxon>
        <taxon>Pluteus</taxon>
    </lineage>
</organism>
<gene>
    <name evidence="1" type="ORF">BDN72DRAFT_778829</name>
</gene>
<proteinExistence type="predicted"/>
<protein>
    <submittedName>
        <fullName evidence="1">Uncharacterized protein</fullName>
    </submittedName>
</protein>
<dbReference type="EMBL" id="ML208716">
    <property type="protein sequence ID" value="TFK60927.1"/>
    <property type="molecule type" value="Genomic_DNA"/>
</dbReference>
<evidence type="ECO:0000313" key="2">
    <source>
        <dbReference type="Proteomes" id="UP000308600"/>
    </source>
</evidence>
<dbReference type="Proteomes" id="UP000308600">
    <property type="component" value="Unassembled WGS sequence"/>
</dbReference>
<evidence type="ECO:0000313" key="1">
    <source>
        <dbReference type="EMBL" id="TFK60927.1"/>
    </source>
</evidence>
<sequence length="150" mass="17630">RPGTQRHADLLQSLEPAHMSDDEFDTDAPSRQFKIINVAWRSQEFTLMLRRLDYIYTQNLLFPSSPHLMAPFRSQFKNTPGNVPRQRVPTNKWVDGSAPYNLPYNCYDPHWLSTLTPTAFQNLRVQNLLYAFDIPEEELQPLRRYYNGLT</sequence>
<feature type="non-terminal residue" evidence="1">
    <location>
        <position position="1"/>
    </location>
</feature>
<reference evidence="1 2" key="1">
    <citation type="journal article" date="2019" name="Nat. Ecol. Evol.">
        <title>Megaphylogeny resolves global patterns of mushroom evolution.</title>
        <authorList>
            <person name="Varga T."/>
            <person name="Krizsan K."/>
            <person name="Foldi C."/>
            <person name="Dima B."/>
            <person name="Sanchez-Garcia M."/>
            <person name="Sanchez-Ramirez S."/>
            <person name="Szollosi G.J."/>
            <person name="Szarkandi J.G."/>
            <person name="Papp V."/>
            <person name="Albert L."/>
            <person name="Andreopoulos W."/>
            <person name="Angelini C."/>
            <person name="Antonin V."/>
            <person name="Barry K.W."/>
            <person name="Bougher N.L."/>
            <person name="Buchanan P."/>
            <person name="Buyck B."/>
            <person name="Bense V."/>
            <person name="Catcheside P."/>
            <person name="Chovatia M."/>
            <person name="Cooper J."/>
            <person name="Damon W."/>
            <person name="Desjardin D."/>
            <person name="Finy P."/>
            <person name="Geml J."/>
            <person name="Haridas S."/>
            <person name="Hughes K."/>
            <person name="Justo A."/>
            <person name="Karasinski D."/>
            <person name="Kautmanova I."/>
            <person name="Kiss B."/>
            <person name="Kocsube S."/>
            <person name="Kotiranta H."/>
            <person name="LaButti K.M."/>
            <person name="Lechner B.E."/>
            <person name="Liimatainen K."/>
            <person name="Lipzen A."/>
            <person name="Lukacs Z."/>
            <person name="Mihaltcheva S."/>
            <person name="Morgado L.N."/>
            <person name="Niskanen T."/>
            <person name="Noordeloos M.E."/>
            <person name="Ohm R.A."/>
            <person name="Ortiz-Santana B."/>
            <person name="Ovrebo C."/>
            <person name="Racz N."/>
            <person name="Riley R."/>
            <person name="Savchenko A."/>
            <person name="Shiryaev A."/>
            <person name="Soop K."/>
            <person name="Spirin V."/>
            <person name="Szebenyi C."/>
            <person name="Tomsovsky M."/>
            <person name="Tulloss R.E."/>
            <person name="Uehling J."/>
            <person name="Grigoriev I.V."/>
            <person name="Vagvolgyi C."/>
            <person name="Papp T."/>
            <person name="Martin F.M."/>
            <person name="Miettinen O."/>
            <person name="Hibbett D.S."/>
            <person name="Nagy L.G."/>
        </authorList>
    </citation>
    <scope>NUCLEOTIDE SEQUENCE [LARGE SCALE GENOMIC DNA]</scope>
    <source>
        <strain evidence="1 2">NL-1719</strain>
    </source>
</reference>
<keyword evidence="2" id="KW-1185">Reference proteome</keyword>